<evidence type="ECO:0000313" key="1">
    <source>
        <dbReference type="EMBL" id="CUH51120.1"/>
    </source>
</evidence>
<accession>A0A0P1EKU9</accession>
<keyword evidence="2" id="KW-1185">Reference proteome</keyword>
<sequence>MRGDIDRHTLGLDLLCGQRRRQSLKRRIRPRHHRQRRRIHRGNVQRLIQMGGHLAERQRNGEHPACRHRVKQLPAQLHQPQAILKGHHPRQTGSGVFPHGMPHQCRRGHPPAHPELRQRKLHHHDQRQLQARLFQAFLRPRRLNPFRQPERAQLCATFARQMGKTALHPRFKHRFGFKQIPPHADILRAAAGEHEDNLGRCGLCRMGEDTPGVAALQILRRRRMAVGHHHTPLFKGAPTGQQRMRHIRQRLLRVGPQMCCQIGRIGLQRLLRPPRDGNQLKRPVAGLAGCPLRGLIHDHMRIGAAHPKAVDASPTRPFARLPRAQRRIHRKRAGGKIDCRIGFFKAQ</sequence>
<evidence type="ECO:0000313" key="2">
    <source>
        <dbReference type="Proteomes" id="UP000054823"/>
    </source>
</evidence>
<protein>
    <submittedName>
        <fullName evidence="1">Uncharacterized protein</fullName>
    </submittedName>
</protein>
<dbReference type="Proteomes" id="UP000054823">
    <property type="component" value="Unassembled WGS sequence"/>
</dbReference>
<reference evidence="1 2" key="1">
    <citation type="submission" date="2015-09" db="EMBL/GenBank/DDBJ databases">
        <authorList>
            <consortium name="Swine Surveillance"/>
        </authorList>
    </citation>
    <scope>NUCLEOTIDE SEQUENCE [LARGE SCALE GENOMIC DNA]</scope>
    <source>
        <strain evidence="1 2">CECT 7688</strain>
    </source>
</reference>
<dbReference type="AlphaFoldDB" id="A0A0P1EKU9"/>
<name>A0A0P1EKU9_9RHOB</name>
<organism evidence="1 2">
    <name type="scientific">Shimia marina</name>
    <dbReference type="NCBI Taxonomy" id="321267"/>
    <lineage>
        <taxon>Bacteria</taxon>
        <taxon>Pseudomonadati</taxon>
        <taxon>Pseudomonadota</taxon>
        <taxon>Alphaproteobacteria</taxon>
        <taxon>Rhodobacterales</taxon>
        <taxon>Roseobacteraceae</taxon>
    </lineage>
</organism>
<dbReference type="EMBL" id="CYPW01000006">
    <property type="protein sequence ID" value="CUH51120.1"/>
    <property type="molecule type" value="Genomic_DNA"/>
</dbReference>
<proteinExistence type="predicted"/>
<gene>
    <name evidence="1" type="ORF">SHM7688_00553</name>
</gene>
<dbReference type="STRING" id="321267.SHM7688_00553"/>